<feature type="transmembrane region" description="Helical" evidence="1">
    <location>
        <begin position="112"/>
        <end position="137"/>
    </location>
</feature>
<feature type="transmembrane region" description="Helical" evidence="1">
    <location>
        <begin position="81"/>
        <end position="100"/>
    </location>
</feature>
<feature type="transmembrane region" description="Helical" evidence="1">
    <location>
        <begin position="169"/>
        <end position="187"/>
    </location>
</feature>
<dbReference type="HOGENOM" id="CLU_091606_2_0_9"/>
<dbReference type="Proteomes" id="UP000005384">
    <property type="component" value="Unassembled WGS sequence"/>
</dbReference>
<evidence type="ECO:0000256" key="1">
    <source>
        <dbReference type="SAM" id="Phobius"/>
    </source>
</evidence>
<dbReference type="AlphaFoldDB" id="G5IEB3"/>
<dbReference type="EMBL" id="ADLN01000033">
    <property type="protein sequence ID" value="EHI60168.1"/>
    <property type="molecule type" value="Genomic_DNA"/>
</dbReference>
<keyword evidence="1" id="KW-1133">Transmembrane helix</keyword>
<gene>
    <name evidence="2" type="ORF">HMPREF9473_01840</name>
</gene>
<keyword evidence="1" id="KW-0472">Membrane</keyword>
<dbReference type="Pfam" id="PF12822">
    <property type="entry name" value="ECF_trnsprt"/>
    <property type="match status" value="1"/>
</dbReference>
<accession>G5IEB3</accession>
<dbReference type="RefSeq" id="WP_006779821.1">
    <property type="nucleotide sequence ID" value="NZ_CP040506.1"/>
</dbReference>
<comment type="caution">
    <text evidence="2">The sequence shown here is derived from an EMBL/GenBank/DDBJ whole genome shotgun (WGS) entry which is preliminary data.</text>
</comment>
<organism evidence="2 3">
    <name type="scientific">Hungatella hathewayi WAL-18680</name>
    <dbReference type="NCBI Taxonomy" id="742737"/>
    <lineage>
        <taxon>Bacteria</taxon>
        <taxon>Bacillati</taxon>
        <taxon>Bacillota</taxon>
        <taxon>Clostridia</taxon>
        <taxon>Lachnospirales</taxon>
        <taxon>Lachnospiraceae</taxon>
        <taxon>Hungatella</taxon>
    </lineage>
</organism>
<protein>
    <recommendedName>
        <fullName evidence="4">ECF transporter S component</fullName>
    </recommendedName>
</protein>
<sequence length="205" mass="21200">MSMRSVDSSKGKLRNTYIAIMIPLGVAINLVGGQVASKLALPLYMDSIGTAIVAAVMGPWVGAVSGVLYNVISALISGNMLSVMFGLCNIATAFIIGFMAKSGKFTTWVHAVVATILVALANAIMGAPIAVVVYGGIQGGGVDLVVAGFLAAGQDILSAAFLARVPINLVDKGIACFVAWLILMRLPENMRTMAGSRKKAVAKND</sequence>
<evidence type="ECO:0008006" key="4">
    <source>
        <dbReference type="Google" id="ProtNLM"/>
    </source>
</evidence>
<feature type="transmembrane region" description="Helical" evidence="1">
    <location>
        <begin position="48"/>
        <end position="69"/>
    </location>
</feature>
<dbReference type="GO" id="GO:0022857">
    <property type="term" value="F:transmembrane transporter activity"/>
    <property type="evidence" value="ECO:0007669"/>
    <property type="project" value="InterPro"/>
</dbReference>
<dbReference type="Gene3D" id="1.10.1760.20">
    <property type="match status" value="1"/>
</dbReference>
<reference evidence="2 3" key="1">
    <citation type="submission" date="2011-08" db="EMBL/GenBank/DDBJ databases">
        <title>The Genome Sequence of Clostridium hathewayi WAL-18680.</title>
        <authorList>
            <consortium name="The Broad Institute Genome Sequencing Platform"/>
            <person name="Earl A."/>
            <person name="Ward D."/>
            <person name="Feldgarden M."/>
            <person name="Gevers D."/>
            <person name="Finegold S.M."/>
            <person name="Summanen P.H."/>
            <person name="Molitoris D.R."/>
            <person name="Song M."/>
            <person name="Daigneault M."/>
            <person name="Allen-Vercoe E."/>
            <person name="Young S.K."/>
            <person name="Zeng Q."/>
            <person name="Gargeya S."/>
            <person name="Fitzgerald M."/>
            <person name="Haas B."/>
            <person name="Abouelleil A."/>
            <person name="Alvarado L."/>
            <person name="Arachchi H.M."/>
            <person name="Berlin A."/>
            <person name="Brown A."/>
            <person name="Chapman S.B."/>
            <person name="Chen Z."/>
            <person name="Dunbar C."/>
            <person name="Freedman E."/>
            <person name="Gearin G."/>
            <person name="Gellesch M."/>
            <person name="Goldberg J."/>
            <person name="Griggs A."/>
            <person name="Gujja S."/>
            <person name="Heiman D."/>
            <person name="Howarth C."/>
            <person name="Larson L."/>
            <person name="Lui A."/>
            <person name="MacDonald P.J.P."/>
            <person name="Montmayeur A."/>
            <person name="Murphy C."/>
            <person name="Neiman D."/>
            <person name="Pearson M."/>
            <person name="Priest M."/>
            <person name="Roberts A."/>
            <person name="Saif S."/>
            <person name="Shea T."/>
            <person name="Shenoy N."/>
            <person name="Sisk P."/>
            <person name="Stolte C."/>
            <person name="Sykes S."/>
            <person name="Wortman J."/>
            <person name="Nusbaum C."/>
            <person name="Birren B."/>
        </authorList>
    </citation>
    <scope>NUCLEOTIDE SEQUENCE [LARGE SCALE GENOMIC DNA]</scope>
    <source>
        <strain evidence="2 3">WAL-18680</strain>
    </source>
</reference>
<keyword evidence="3" id="KW-1185">Reference proteome</keyword>
<name>G5IEB3_9FIRM</name>
<proteinExistence type="predicted"/>
<feature type="transmembrane region" description="Helical" evidence="1">
    <location>
        <begin position="16"/>
        <end position="36"/>
    </location>
</feature>
<evidence type="ECO:0000313" key="3">
    <source>
        <dbReference type="Proteomes" id="UP000005384"/>
    </source>
</evidence>
<dbReference type="InterPro" id="IPR024529">
    <property type="entry name" value="ECF_trnsprt_substrate-spec"/>
</dbReference>
<evidence type="ECO:0000313" key="2">
    <source>
        <dbReference type="EMBL" id="EHI60168.1"/>
    </source>
</evidence>
<keyword evidence="1" id="KW-0812">Transmembrane</keyword>
<dbReference type="PATRIC" id="fig|742737.3.peg.1866"/>